<evidence type="ECO:0000313" key="2">
    <source>
        <dbReference type="EMBL" id="AWX93778.1"/>
    </source>
</evidence>
<dbReference type="RefSeq" id="WP_112888237.1">
    <property type="nucleotide sequence ID" value="NZ_CP030239.1"/>
</dbReference>
<proteinExistence type="predicted"/>
<accession>A0ABM6WSY8</accession>
<evidence type="ECO:0000256" key="1">
    <source>
        <dbReference type="SAM" id="MobiDB-lite"/>
    </source>
</evidence>
<feature type="region of interest" description="Disordered" evidence="1">
    <location>
        <begin position="53"/>
        <end position="77"/>
    </location>
</feature>
<organism evidence="2 3">
    <name type="scientific">Paracoccus mutanolyticus</name>
    <dbReference type="NCBI Taxonomy" id="1499308"/>
    <lineage>
        <taxon>Bacteria</taxon>
        <taxon>Pseudomonadati</taxon>
        <taxon>Pseudomonadota</taxon>
        <taxon>Alphaproteobacteria</taxon>
        <taxon>Rhodobacterales</taxon>
        <taxon>Paracoccaceae</taxon>
        <taxon>Paracoccus</taxon>
    </lineage>
</organism>
<evidence type="ECO:0000313" key="3">
    <source>
        <dbReference type="Proteomes" id="UP000249922"/>
    </source>
</evidence>
<protein>
    <submittedName>
        <fullName evidence="2">Uncharacterized protein</fullName>
    </submittedName>
</protein>
<dbReference type="Proteomes" id="UP000249922">
    <property type="component" value="Chromosome"/>
</dbReference>
<reference evidence="2 3" key="1">
    <citation type="submission" date="2018-06" db="EMBL/GenBank/DDBJ databases">
        <title>Complete genome sequence of Paracoccus mutanolyticus strain RSP-02 isolated from cellulosic waste.</title>
        <authorList>
            <person name="Amrutha R.N."/>
            <person name="Shrivastav A."/>
            <person name="Buddana S.K."/>
            <person name="Deshpande U."/>
            <person name="Prakasham R.S."/>
        </authorList>
    </citation>
    <scope>NUCLEOTIDE SEQUENCE [LARGE SCALE GENOMIC DNA]</scope>
    <source>
        <strain evidence="2 3">RSP-02</strain>
    </source>
</reference>
<gene>
    <name evidence="2" type="ORF">DPM13_14050</name>
</gene>
<sequence>MTGKGAQISVSMFDVMADWLTVPLLNHEVAASRAGRWAGAALHPPCVRLQRRDRPASSTCMPPQRGAMAALARGKRS</sequence>
<dbReference type="EMBL" id="CP030239">
    <property type="protein sequence ID" value="AWX93778.1"/>
    <property type="molecule type" value="Genomic_DNA"/>
</dbReference>
<name>A0ABM6WSY8_9RHOB</name>
<keyword evidence="3" id="KW-1185">Reference proteome</keyword>